<keyword evidence="1" id="KW-0472">Membrane</keyword>
<dbReference type="EMBL" id="CP048286">
    <property type="protein sequence ID" value="QHW34007.1"/>
    <property type="molecule type" value="Genomic_DNA"/>
</dbReference>
<evidence type="ECO:0000256" key="1">
    <source>
        <dbReference type="SAM" id="Phobius"/>
    </source>
</evidence>
<dbReference type="Proteomes" id="UP000479114">
    <property type="component" value="Chromosome"/>
</dbReference>
<name>A0A6C0P678_9BACL</name>
<sequence length="184" mass="19697">MMGGFLLMLLGIFNAAFPYPAWYMSIGWRIKDAEPTEAALFMNRAVGVIAALVGLIIMFSSCSVGGGSSSGYADVFQKRLIAGEVQDIKMGMSAAAPSVLTEDEVAHAVDLMAHAPMESFKLDAMYGAGGEATIVYADGTTDELLLWGPSGGIELHPRSGGDRAYRFQSDELESLFRSWGKRVA</sequence>
<protein>
    <recommendedName>
        <fullName evidence="2">DUF6199 domain-containing protein</fullName>
    </recommendedName>
</protein>
<dbReference type="RefSeq" id="WP_162644004.1">
    <property type="nucleotide sequence ID" value="NZ_CP048286.1"/>
</dbReference>
<feature type="domain" description="DUF6199" evidence="2">
    <location>
        <begin position="4"/>
        <end position="60"/>
    </location>
</feature>
<evidence type="ECO:0000259" key="2">
    <source>
        <dbReference type="Pfam" id="PF19701"/>
    </source>
</evidence>
<dbReference type="InterPro" id="IPR045679">
    <property type="entry name" value="DUF6199"/>
</dbReference>
<accession>A0A6C0P678</accession>
<organism evidence="3 4">
    <name type="scientific">Paenibacillus rhizovicinus</name>
    <dbReference type="NCBI Taxonomy" id="2704463"/>
    <lineage>
        <taxon>Bacteria</taxon>
        <taxon>Bacillati</taxon>
        <taxon>Bacillota</taxon>
        <taxon>Bacilli</taxon>
        <taxon>Bacillales</taxon>
        <taxon>Paenibacillaceae</taxon>
        <taxon>Paenibacillus</taxon>
    </lineage>
</organism>
<feature type="transmembrane region" description="Helical" evidence="1">
    <location>
        <begin position="42"/>
        <end position="60"/>
    </location>
</feature>
<keyword evidence="4" id="KW-1185">Reference proteome</keyword>
<dbReference type="KEGG" id="prz:GZH47_26590"/>
<keyword evidence="1" id="KW-1133">Transmembrane helix</keyword>
<proteinExistence type="predicted"/>
<evidence type="ECO:0000313" key="4">
    <source>
        <dbReference type="Proteomes" id="UP000479114"/>
    </source>
</evidence>
<gene>
    <name evidence="3" type="ORF">GZH47_26590</name>
</gene>
<evidence type="ECO:0000313" key="3">
    <source>
        <dbReference type="EMBL" id="QHW34007.1"/>
    </source>
</evidence>
<dbReference type="Pfam" id="PF19701">
    <property type="entry name" value="DUF6199"/>
    <property type="match status" value="1"/>
</dbReference>
<dbReference type="AlphaFoldDB" id="A0A6C0P678"/>
<keyword evidence="1" id="KW-0812">Transmembrane</keyword>
<reference evidence="3 4" key="1">
    <citation type="submission" date="2020-02" db="EMBL/GenBank/DDBJ databases">
        <title>Paenibacillus sp. nov., isolated from rhizosphere soil of tomato.</title>
        <authorList>
            <person name="Weon H.-Y."/>
            <person name="Lee S.A."/>
        </authorList>
    </citation>
    <scope>NUCLEOTIDE SEQUENCE [LARGE SCALE GENOMIC DNA]</scope>
    <source>
        <strain evidence="3 4">14171R-81</strain>
    </source>
</reference>